<dbReference type="EMBL" id="JBHUEA010000019">
    <property type="protein sequence ID" value="MFD1722321.1"/>
    <property type="molecule type" value="Genomic_DNA"/>
</dbReference>
<accession>A0ABW4LJF8</accession>
<proteinExistence type="predicted"/>
<reference evidence="2" key="1">
    <citation type="journal article" date="2019" name="Int. J. Syst. Evol. Microbiol.">
        <title>The Global Catalogue of Microorganisms (GCM) 10K type strain sequencing project: providing services to taxonomists for standard genome sequencing and annotation.</title>
        <authorList>
            <consortium name="The Broad Institute Genomics Platform"/>
            <consortium name="The Broad Institute Genome Sequencing Center for Infectious Disease"/>
            <person name="Wu L."/>
            <person name="Ma J."/>
        </authorList>
    </citation>
    <scope>NUCLEOTIDE SEQUENCE [LARGE SCALE GENOMIC DNA]</scope>
    <source>
        <strain evidence="2">CGMCC 1.12471</strain>
    </source>
</reference>
<gene>
    <name evidence="1" type="ORF">ACFSBI_12250</name>
</gene>
<evidence type="ECO:0000313" key="2">
    <source>
        <dbReference type="Proteomes" id="UP001597347"/>
    </source>
</evidence>
<dbReference type="Proteomes" id="UP001597347">
    <property type="component" value="Unassembled WGS sequence"/>
</dbReference>
<dbReference type="RefSeq" id="WP_377935320.1">
    <property type="nucleotide sequence ID" value="NZ_JBHUEA010000019.1"/>
</dbReference>
<keyword evidence="2" id="KW-1185">Reference proteome</keyword>
<sequence>MVEAMDEFPSVVVGGTEIVVDQGRPVAAVVDPDGRVAFASWPDLPVGPVEPEPVLLPAPDSAWVFYPPATVALMDDSHEDALLDRDSPAVQVRPDASVSVVRLGDRNAIGATTGLLWTTVPRQQQLDDAYRGDPLPPDWEDPTLLVPVRPDGTTSELRVDRHVLAVFEERDLVHVLVAPTPPIAEHDGSGGTSYDYRTSEIALPVGEPLPTRLRFLDHHPDGLGPAVEPRRCWWTPHAWGMPPAPARTIDLADVPGSRWRRTTVLTPAQIADAIAAARGWFGDPNAYWRGEDGTEFPLASGVHDAEVHIEDEWPSTRVVITFRHHHWPEGRLRRSVRVFDDAGRLTSNPYADIHLMEDLDTAHLPSPADARDGHLDV</sequence>
<evidence type="ECO:0000313" key="1">
    <source>
        <dbReference type="EMBL" id="MFD1722321.1"/>
    </source>
</evidence>
<comment type="caution">
    <text evidence="1">The sequence shown here is derived from an EMBL/GenBank/DDBJ whole genome shotgun (WGS) entry which is preliminary data.</text>
</comment>
<name>A0ABW4LJF8_9MICO</name>
<organism evidence="1 2">
    <name type="scientific">Amnibacterium endophyticum</name>
    <dbReference type="NCBI Taxonomy" id="2109337"/>
    <lineage>
        <taxon>Bacteria</taxon>
        <taxon>Bacillati</taxon>
        <taxon>Actinomycetota</taxon>
        <taxon>Actinomycetes</taxon>
        <taxon>Micrococcales</taxon>
        <taxon>Microbacteriaceae</taxon>
        <taxon>Amnibacterium</taxon>
    </lineage>
</organism>
<protein>
    <recommendedName>
        <fullName evidence="3">DUF2169 domain-containing protein</fullName>
    </recommendedName>
</protein>
<evidence type="ECO:0008006" key="3">
    <source>
        <dbReference type="Google" id="ProtNLM"/>
    </source>
</evidence>